<name>A0A2K3PR51_TRIPR</name>
<dbReference type="SMART" id="SM00733">
    <property type="entry name" value="Mterf"/>
    <property type="match status" value="3"/>
</dbReference>
<keyword evidence="2" id="KW-0804">Transcription</keyword>
<dbReference type="Gene3D" id="1.25.70.10">
    <property type="entry name" value="Transcription termination factor 3, mitochondrial"/>
    <property type="match status" value="1"/>
</dbReference>
<dbReference type="PANTHER" id="PTHR13068">
    <property type="entry name" value="CGI-12 PROTEIN-RELATED"/>
    <property type="match status" value="1"/>
</dbReference>
<evidence type="ECO:0000256" key="2">
    <source>
        <dbReference type="ARBA" id="ARBA00022472"/>
    </source>
</evidence>
<dbReference type="GO" id="GO:0003676">
    <property type="term" value="F:nucleic acid binding"/>
    <property type="evidence" value="ECO:0007669"/>
    <property type="project" value="InterPro"/>
</dbReference>
<feature type="region of interest" description="Disordered" evidence="4">
    <location>
        <begin position="40"/>
        <end position="62"/>
    </location>
</feature>
<comment type="caution">
    <text evidence="5">The sequence shown here is derived from an EMBL/GenBank/DDBJ whole genome shotgun (WGS) entry which is preliminary data.</text>
</comment>
<evidence type="ECO:0000313" key="6">
    <source>
        <dbReference type="Proteomes" id="UP000236291"/>
    </source>
</evidence>
<comment type="similarity">
    <text evidence="1">Belongs to the mTERF family.</text>
</comment>
<dbReference type="InterPro" id="IPR003690">
    <property type="entry name" value="MTERF"/>
</dbReference>
<reference evidence="5 6" key="2">
    <citation type="journal article" date="2017" name="Front. Plant Sci.">
        <title>Gene Classification and Mining of Molecular Markers Useful in Red Clover (Trifolium pratense) Breeding.</title>
        <authorList>
            <person name="Istvanek J."/>
            <person name="Dluhosova J."/>
            <person name="Dluhos P."/>
            <person name="Patkova L."/>
            <person name="Nedelnik J."/>
            <person name="Repkova J."/>
        </authorList>
    </citation>
    <scope>NUCLEOTIDE SEQUENCE [LARGE SCALE GENOMIC DNA]</scope>
    <source>
        <strain evidence="6">cv. Tatra</strain>
        <tissue evidence="5">Young leaves</tissue>
    </source>
</reference>
<dbReference type="GO" id="GO:0006353">
    <property type="term" value="P:DNA-templated transcription termination"/>
    <property type="evidence" value="ECO:0007669"/>
    <property type="project" value="UniProtKB-KW"/>
</dbReference>
<accession>A0A2K3PR51</accession>
<proteinExistence type="inferred from homology"/>
<evidence type="ECO:0000256" key="4">
    <source>
        <dbReference type="SAM" id="MobiDB-lite"/>
    </source>
</evidence>
<keyword evidence="2" id="KW-0806">Transcription termination</keyword>
<dbReference type="Pfam" id="PF02536">
    <property type="entry name" value="mTERF"/>
    <property type="match status" value="1"/>
</dbReference>
<dbReference type="ExpressionAtlas" id="A0A2K3PR51">
    <property type="expression patterns" value="baseline"/>
</dbReference>
<dbReference type="AlphaFoldDB" id="A0A2K3PR51"/>
<evidence type="ECO:0000313" key="5">
    <source>
        <dbReference type="EMBL" id="PNY17747.1"/>
    </source>
</evidence>
<feature type="region of interest" description="Disordered" evidence="4">
    <location>
        <begin position="1"/>
        <end position="25"/>
    </location>
</feature>
<evidence type="ECO:0000256" key="3">
    <source>
        <dbReference type="ARBA" id="ARBA00022946"/>
    </source>
</evidence>
<dbReference type="InterPro" id="IPR038538">
    <property type="entry name" value="MTERF_sf"/>
</dbReference>
<dbReference type="PANTHER" id="PTHR13068:SF91">
    <property type="entry name" value="TRANSCRIPTION TERMINATION FACTOR FAMILY PROTEIN"/>
    <property type="match status" value="1"/>
</dbReference>
<keyword evidence="3" id="KW-0809">Transit peptide</keyword>
<evidence type="ECO:0000256" key="1">
    <source>
        <dbReference type="ARBA" id="ARBA00007692"/>
    </source>
</evidence>
<organism evidence="5 6">
    <name type="scientific">Trifolium pratense</name>
    <name type="common">Red clover</name>
    <dbReference type="NCBI Taxonomy" id="57577"/>
    <lineage>
        <taxon>Eukaryota</taxon>
        <taxon>Viridiplantae</taxon>
        <taxon>Streptophyta</taxon>
        <taxon>Embryophyta</taxon>
        <taxon>Tracheophyta</taxon>
        <taxon>Spermatophyta</taxon>
        <taxon>Magnoliopsida</taxon>
        <taxon>eudicotyledons</taxon>
        <taxon>Gunneridae</taxon>
        <taxon>Pentapetalae</taxon>
        <taxon>rosids</taxon>
        <taxon>fabids</taxon>
        <taxon>Fabales</taxon>
        <taxon>Fabaceae</taxon>
        <taxon>Papilionoideae</taxon>
        <taxon>50 kb inversion clade</taxon>
        <taxon>NPAAA clade</taxon>
        <taxon>Hologalegina</taxon>
        <taxon>IRL clade</taxon>
        <taxon>Trifolieae</taxon>
        <taxon>Trifolium</taxon>
    </lineage>
</organism>
<evidence type="ECO:0008006" key="7">
    <source>
        <dbReference type="Google" id="ProtNLM"/>
    </source>
</evidence>
<dbReference type="EMBL" id="ASHM01009640">
    <property type="protein sequence ID" value="PNY17747.1"/>
    <property type="molecule type" value="Genomic_DNA"/>
</dbReference>
<gene>
    <name evidence="5" type="ORF">L195_g014498</name>
</gene>
<dbReference type="STRING" id="57577.A0A2K3PR51"/>
<keyword evidence="2" id="KW-0805">Transcription regulation</keyword>
<protein>
    <recommendedName>
        <fullName evidence="7">mTERF protein</fullName>
    </recommendedName>
</protein>
<sequence length="273" mass="31155">MFASKLEWNPAAKEGSSQQNQQPLNPNLFFNFKTFPYQFHSDTAPPPPPPPQQQQHQNQTHSHSLYHTSSTILVSHMNQLSELSTTNRLILTGPSILGSTDLINTLEEVKGLGFDPSTSTFVIALVAKKCMIKKLWDEKVDAFKKWGWSDEDIMEAFRKHPHFMFTSIDKINLLMGFWVNQLGWDATAIAKLPKIFGSSLERRIIPRATVVQYLLKKGLLRKKASLTAPFVVSDKLFLDKYINCYKEESSYLLKLYAETLKLAQTKDKTDQMS</sequence>
<dbReference type="Proteomes" id="UP000236291">
    <property type="component" value="Unassembled WGS sequence"/>
</dbReference>
<reference evidence="5 6" key="1">
    <citation type="journal article" date="2014" name="Am. J. Bot.">
        <title>Genome assembly and annotation for red clover (Trifolium pratense; Fabaceae).</title>
        <authorList>
            <person name="Istvanek J."/>
            <person name="Jaros M."/>
            <person name="Krenek A."/>
            <person name="Repkova J."/>
        </authorList>
    </citation>
    <scope>NUCLEOTIDE SEQUENCE [LARGE SCALE GENOMIC DNA]</scope>
    <source>
        <strain evidence="6">cv. Tatra</strain>
        <tissue evidence="5">Young leaves</tissue>
    </source>
</reference>